<evidence type="ECO:0000313" key="2">
    <source>
        <dbReference type="EMBL" id="EFV43018.1"/>
    </source>
</evidence>
<name>E5YAK6_BILW3</name>
<dbReference type="EMBL" id="ADCP02000001">
    <property type="protein sequence ID" value="EFV43018.1"/>
    <property type="molecule type" value="Genomic_DNA"/>
</dbReference>
<feature type="signal peptide" evidence="1">
    <location>
        <begin position="1"/>
        <end position="24"/>
    </location>
</feature>
<feature type="chain" id="PRO_5003200980" description="Porin" evidence="1">
    <location>
        <begin position="25"/>
        <end position="465"/>
    </location>
</feature>
<evidence type="ECO:0000256" key="1">
    <source>
        <dbReference type="SAM" id="SignalP"/>
    </source>
</evidence>
<dbReference type="InterPro" id="IPR059232">
    <property type="entry name" value="Porin_put"/>
</dbReference>
<dbReference type="AlphaFoldDB" id="E5YAK6"/>
<accession>E5YAK6</accession>
<dbReference type="NCBIfam" id="NF033939">
    <property type="entry name" value="DESULF_POR1"/>
    <property type="match status" value="1"/>
</dbReference>
<dbReference type="eggNOG" id="ENOG502ZCBE">
    <property type="taxonomic scope" value="Bacteria"/>
</dbReference>
<proteinExistence type="predicted"/>
<evidence type="ECO:0000313" key="3">
    <source>
        <dbReference type="Proteomes" id="UP000006034"/>
    </source>
</evidence>
<dbReference type="STRING" id="563192.HMPREF0179_03227"/>
<dbReference type="GeneID" id="78084318"/>
<reference evidence="2 3" key="1">
    <citation type="submission" date="2010-10" db="EMBL/GenBank/DDBJ databases">
        <authorList>
            <consortium name="The Broad Institute Genome Sequencing Platform"/>
            <person name="Ward D."/>
            <person name="Earl A."/>
            <person name="Feldgarden M."/>
            <person name="Young S.K."/>
            <person name="Gargeya S."/>
            <person name="Zeng Q."/>
            <person name="Alvarado L."/>
            <person name="Berlin A."/>
            <person name="Bochicchio J."/>
            <person name="Chapman S.B."/>
            <person name="Chen Z."/>
            <person name="Freedman E."/>
            <person name="Gellesch M."/>
            <person name="Goldberg J."/>
            <person name="Griggs A."/>
            <person name="Gujja S."/>
            <person name="Heilman E."/>
            <person name="Heiman D."/>
            <person name="Howarth C."/>
            <person name="Mehta T."/>
            <person name="Neiman D."/>
            <person name="Pearson M."/>
            <person name="Roberts A."/>
            <person name="Saif S."/>
            <person name="Shea T."/>
            <person name="Shenoy N."/>
            <person name="Sisk P."/>
            <person name="Stolte C."/>
            <person name="Sykes S."/>
            <person name="White J."/>
            <person name="Yandava C."/>
            <person name="Allen-Vercoe E."/>
            <person name="Sibley C."/>
            <person name="Ambrose C.E."/>
            <person name="Strauss J."/>
            <person name="Daigneault M."/>
            <person name="Haas B."/>
            <person name="Nusbaum C."/>
            <person name="Birren B."/>
        </authorList>
    </citation>
    <scope>NUCLEOTIDE SEQUENCE [LARGE SCALE GENOMIC DNA]</scope>
    <source>
        <strain evidence="2 3">3_1_6</strain>
    </source>
</reference>
<sequence length="465" mass="50258">MKKVAVLLLAAGLVFGAAHKGAQAADIKVSGEWDFNTEWNNIGFAKEKADDLFHARQRLRTQVDIIASESLKGTVFFEVGDTNWGNSSEGGALGTDGKVVEVRYSYVDWVVPQTDLRVRMGLQPFSLPNFVAGDPIMGSDDSDGAGITLSYQFNDMAGMSLFWMRAENDNTTIDRGVGNAMDFVGLSVPLTGEGWQLNPWGMYGNLGKNSLNEVGENGEFLIAGLLPYGQDGVSVVAKDSNNPAWWLGIGGELTTFDPLRLAFDFAYGKADWGKAANGQDLTRQGWLLSGIAEYKLDYVTPGLIAWYGSGDNSDTMDGSERLPTLSPGWGATTLGWDGAYGISDGAVLSNTPTGTWGVVARLADISFFENLTHTLAVGFYTGTNNTRMVTSGPVGGVESGNVYLTTKDHAWEVNFDSQYKIYENLTLAAEMGFVRLDLDKDVWGSKLSGVDKTAYKVGLNLNYAF</sequence>
<keyword evidence="1" id="KW-0732">Signal</keyword>
<reference evidence="2 3" key="2">
    <citation type="submission" date="2013-04" db="EMBL/GenBank/DDBJ databases">
        <title>The Genome Sequence of Bilophila wadsworthia 3_1_6.</title>
        <authorList>
            <consortium name="The Broad Institute Genomics Platform"/>
            <person name="Earl A."/>
            <person name="Ward D."/>
            <person name="Feldgarden M."/>
            <person name="Gevers D."/>
            <person name="Sibley C."/>
            <person name="Strauss J."/>
            <person name="Allen-Vercoe E."/>
            <person name="Walker B."/>
            <person name="Young S."/>
            <person name="Zeng Q."/>
            <person name="Gargeya S."/>
            <person name="Fitzgerald M."/>
            <person name="Haas B."/>
            <person name="Abouelleil A."/>
            <person name="Allen A.W."/>
            <person name="Alvarado L."/>
            <person name="Arachchi H.M."/>
            <person name="Berlin A.M."/>
            <person name="Chapman S.B."/>
            <person name="Gainer-Dewar J."/>
            <person name="Goldberg J."/>
            <person name="Griggs A."/>
            <person name="Gujja S."/>
            <person name="Hansen M."/>
            <person name="Howarth C."/>
            <person name="Imamovic A."/>
            <person name="Ireland A."/>
            <person name="Larimer J."/>
            <person name="McCowan C."/>
            <person name="Murphy C."/>
            <person name="Pearson M."/>
            <person name="Poon T.W."/>
            <person name="Priest M."/>
            <person name="Roberts A."/>
            <person name="Saif S."/>
            <person name="Shea T."/>
            <person name="Sisk P."/>
            <person name="Sykes S."/>
            <person name="Wortman J."/>
            <person name="Nusbaum C."/>
            <person name="Birren B."/>
        </authorList>
    </citation>
    <scope>NUCLEOTIDE SEQUENCE [LARGE SCALE GENOMIC DNA]</scope>
    <source>
        <strain evidence="2 3">3_1_6</strain>
    </source>
</reference>
<comment type="caution">
    <text evidence="2">The sequence shown here is derived from an EMBL/GenBank/DDBJ whole genome shotgun (WGS) entry which is preliminary data.</text>
</comment>
<dbReference type="Proteomes" id="UP000006034">
    <property type="component" value="Unassembled WGS sequence"/>
</dbReference>
<gene>
    <name evidence="2" type="ORF">HMPREF0179_03227</name>
</gene>
<evidence type="ECO:0008006" key="4">
    <source>
        <dbReference type="Google" id="ProtNLM"/>
    </source>
</evidence>
<organism evidence="2 3">
    <name type="scientific">Bilophila wadsworthia (strain 3_1_6)</name>
    <dbReference type="NCBI Taxonomy" id="563192"/>
    <lineage>
        <taxon>Bacteria</taxon>
        <taxon>Pseudomonadati</taxon>
        <taxon>Thermodesulfobacteriota</taxon>
        <taxon>Desulfovibrionia</taxon>
        <taxon>Desulfovibrionales</taxon>
        <taxon>Desulfovibrionaceae</taxon>
        <taxon>Bilophila</taxon>
    </lineage>
</organism>
<dbReference type="RefSeq" id="WP_005029807.1">
    <property type="nucleotide sequence ID" value="NZ_KE150238.1"/>
</dbReference>
<dbReference type="OrthoDB" id="5464498at2"/>
<dbReference type="HOGENOM" id="CLU_042511_0_0_7"/>
<protein>
    <recommendedName>
        <fullName evidence="4">Porin</fullName>
    </recommendedName>
</protein>
<keyword evidence="3" id="KW-1185">Reference proteome</keyword>